<organism evidence="1 2">
    <name type="scientific">Nitrospina gracilis (strain 3/211)</name>
    <dbReference type="NCBI Taxonomy" id="1266370"/>
    <lineage>
        <taxon>Bacteria</taxon>
        <taxon>Pseudomonadati</taxon>
        <taxon>Nitrospinota/Tectimicrobiota group</taxon>
        <taxon>Nitrospinota</taxon>
        <taxon>Nitrospinia</taxon>
        <taxon>Nitrospinales</taxon>
        <taxon>Nitrospinaceae</taxon>
        <taxon>Nitrospina</taxon>
    </lineage>
</organism>
<gene>
    <name evidence="1" type="ORF">NITGR_110004</name>
</gene>
<dbReference type="Pfam" id="PF13689">
    <property type="entry name" value="DUF4154"/>
    <property type="match status" value="1"/>
</dbReference>
<keyword evidence="2" id="KW-1185">Reference proteome</keyword>
<accession>M1YW31</accession>
<comment type="caution">
    <text evidence="1">The sequence shown here is derived from an EMBL/GenBank/DDBJ whole genome shotgun (WGS) entry which is preliminary data.</text>
</comment>
<protein>
    <recommendedName>
        <fullName evidence="3">YfiR family protein</fullName>
    </recommendedName>
</protein>
<dbReference type="Proteomes" id="UP000011704">
    <property type="component" value="Unassembled WGS sequence"/>
</dbReference>
<dbReference type="InterPro" id="IPR025293">
    <property type="entry name" value="YfiR/HmsC-like"/>
</dbReference>
<dbReference type="HOGENOM" id="CLU_1309057_0_0_0"/>
<proteinExistence type="predicted"/>
<reference evidence="1 2" key="1">
    <citation type="journal article" date="2013" name="Front. Microbiol.">
        <title>The genome of Nitrospina gracilis illuminates the metabolism and evolution of the major marine nitrite oxidizer.</title>
        <authorList>
            <person name="Luecker S."/>
            <person name="Nowka B."/>
            <person name="Rattei T."/>
            <person name="Spieck E."/>
            <person name="and Daims H."/>
        </authorList>
    </citation>
    <scope>NUCLEOTIDE SEQUENCE [LARGE SCALE GENOMIC DNA]</scope>
    <source>
        <strain evidence="1 2">3/211</strain>
    </source>
</reference>
<evidence type="ECO:0008006" key="3">
    <source>
        <dbReference type="Google" id="ProtNLM"/>
    </source>
</evidence>
<sequence>MLLLGMAWLFISGFHLPSQMIVGQVPEKFDQAKATALKVAYLRYIAEYTTWPSSKLGASDSPINFCVLGHDVEGMARTIDRLIIESGFSIQGRPVHLEILSRGILPFLSVNTELAESIRSCHLLYVLPSEKIRWDDLRELISSRSIVTVSEMEGFTKKDGMIQFVLTSADNGSMRYTLHINLKHCRKTGLRLSAKFLNLKEAVRIVEFPD</sequence>
<dbReference type="EMBL" id="CAQJ01000013">
    <property type="protein sequence ID" value="CCQ89524.1"/>
    <property type="molecule type" value="Genomic_DNA"/>
</dbReference>
<evidence type="ECO:0000313" key="1">
    <source>
        <dbReference type="EMBL" id="CCQ89524.1"/>
    </source>
</evidence>
<dbReference type="AlphaFoldDB" id="M1YW31"/>
<name>M1YW31_NITG3</name>
<dbReference type="STRING" id="1266370.NITGR_110004"/>
<dbReference type="InParanoid" id="M1YW31"/>
<evidence type="ECO:0000313" key="2">
    <source>
        <dbReference type="Proteomes" id="UP000011704"/>
    </source>
</evidence>